<dbReference type="EMBL" id="JAAMPA010000001">
    <property type="protein sequence ID" value="NIH66508.1"/>
    <property type="molecule type" value="Genomic_DNA"/>
</dbReference>
<dbReference type="InterPro" id="IPR052746">
    <property type="entry name" value="MlaB_ABC_Transporter"/>
</dbReference>
<dbReference type="PANTHER" id="PTHR35849:SF2">
    <property type="entry name" value="BLR2341 PROTEIN"/>
    <property type="match status" value="1"/>
</dbReference>
<dbReference type="PANTHER" id="PTHR35849">
    <property type="entry name" value="BLR2341 PROTEIN"/>
    <property type="match status" value="1"/>
</dbReference>
<feature type="domain" description="STAS" evidence="1">
    <location>
        <begin position="40"/>
        <end position="87"/>
    </location>
</feature>
<dbReference type="Proteomes" id="UP000552836">
    <property type="component" value="Unassembled WGS sequence"/>
</dbReference>
<evidence type="ECO:0000313" key="4">
    <source>
        <dbReference type="Proteomes" id="UP000552836"/>
    </source>
</evidence>
<evidence type="ECO:0000313" key="2">
    <source>
        <dbReference type="EMBL" id="GGL64206.1"/>
    </source>
</evidence>
<dbReference type="InterPro" id="IPR036513">
    <property type="entry name" value="STAS_dom_sf"/>
</dbReference>
<sequence>MVHAEDEAGPLLRFTGRIDREAVRRFRVLVTPADWPDRADLSGVTAVDAAGLQLLVHLSRKTQRRGARLRLLAVPAELEPALARAGLSRLLTQDGVPRSGAAADPDRTAPG</sequence>
<keyword evidence="5" id="KW-1185">Reference proteome</keyword>
<dbReference type="InterPro" id="IPR002645">
    <property type="entry name" value="STAS_dom"/>
</dbReference>
<dbReference type="Proteomes" id="UP000648663">
    <property type="component" value="Unassembled WGS sequence"/>
</dbReference>
<dbReference type="AlphaFoldDB" id="A0A846LME5"/>
<comment type="caution">
    <text evidence="3">The sequence shown here is derived from an EMBL/GenBank/DDBJ whole genome shotgun (WGS) entry which is preliminary data.</text>
</comment>
<dbReference type="SUPFAM" id="SSF52091">
    <property type="entry name" value="SpoIIaa-like"/>
    <property type="match status" value="1"/>
</dbReference>
<accession>A0A846LME5</accession>
<evidence type="ECO:0000313" key="5">
    <source>
        <dbReference type="Proteomes" id="UP000648663"/>
    </source>
</evidence>
<dbReference type="CDD" id="cd07043">
    <property type="entry name" value="STAS_anti-anti-sigma_factors"/>
    <property type="match status" value="1"/>
</dbReference>
<organism evidence="3 4">
    <name type="scientific">Modestobacter marinus</name>
    <dbReference type="NCBI Taxonomy" id="477641"/>
    <lineage>
        <taxon>Bacteria</taxon>
        <taxon>Bacillati</taxon>
        <taxon>Actinomycetota</taxon>
        <taxon>Actinomycetes</taxon>
        <taxon>Geodermatophilales</taxon>
        <taxon>Geodermatophilaceae</taxon>
        <taxon>Modestobacter</taxon>
    </lineage>
</organism>
<evidence type="ECO:0000313" key="3">
    <source>
        <dbReference type="EMBL" id="NIH66508.1"/>
    </source>
</evidence>
<dbReference type="Pfam" id="PF13466">
    <property type="entry name" value="STAS_2"/>
    <property type="match status" value="1"/>
</dbReference>
<dbReference type="PROSITE" id="PS50801">
    <property type="entry name" value="STAS"/>
    <property type="match status" value="1"/>
</dbReference>
<reference evidence="5" key="2">
    <citation type="journal article" date="2019" name="Int. J. Syst. Evol. Microbiol.">
        <title>The Global Catalogue of Microorganisms (GCM) 10K type strain sequencing project: providing services to taxonomists for standard genome sequencing and annotation.</title>
        <authorList>
            <consortium name="The Broad Institute Genomics Platform"/>
            <consortium name="The Broad Institute Genome Sequencing Center for Infectious Disease"/>
            <person name="Wu L."/>
            <person name="Ma J."/>
        </authorList>
    </citation>
    <scope>NUCLEOTIDE SEQUENCE [LARGE SCALE GENOMIC DNA]</scope>
    <source>
        <strain evidence="5">CGMCC 4.5581</strain>
    </source>
</reference>
<dbReference type="RefSeq" id="WP_208382755.1">
    <property type="nucleotide sequence ID" value="NZ_JAAMPA010000001.1"/>
</dbReference>
<reference evidence="3 4" key="3">
    <citation type="submission" date="2020-02" db="EMBL/GenBank/DDBJ databases">
        <title>Sequencing the genomes of 1000 actinobacteria strains.</title>
        <authorList>
            <person name="Klenk H.-P."/>
        </authorList>
    </citation>
    <scope>NUCLEOTIDE SEQUENCE [LARGE SCALE GENOMIC DNA]</scope>
    <source>
        <strain evidence="3 4">DSM 45201</strain>
    </source>
</reference>
<dbReference type="Gene3D" id="3.30.750.24">
    <property type="entry name" value="STAS domain"/>
    <property type="match status" value="1"/>
</dbReference>
<reference evidence="2" key="1">
    <citation type="journal article" date="2014" name="Int. J. Syst. Evol. Microbiol.">
        <title>Complete genome of a new Firmicutes species belonging to the dominant human colonic microbiota ('Ruminococcus bicirculans') reveals two chromosomes and a selective capacity to utilize plant glucans.</title>
        <authorList>
            <consortium name="NISC Comparative Sequencing Program"/>
            <person name="Wegmann U."/>
            <person name="Louis P."/>
            <person name="Goesmann A."/>
            <person name="Henrissat B."/>
            <person name="Duncan S.H."/>
            <person name="Flint H.J."/>
        </authorList>
    </citation>
    <scope>NUCLEOTIDE SEQUENCE</scope>
    <source>
        <strain evidence="2">CGMCC 4.5581</strain>
    </source>
</reference>
<name>A0A846LME5_9ACTN</name>
<reference evidence="2" key="4">
    <citation type="submission" date="2024-05" db="EMBL/GenBank/DDBJ databases">
        <authorList>
            <person name="Sun Q."/>
            <person name="Zhou Y."/>
        </authorList>
    </citation>
    <scope>NUCLEOTIDE SEQUENCE</scope>
    <source>
        <strain evidence="2">CGMCC 4.5581</strain>
    </source>
</reference>
<protein>
    <submittedName>
        <fullName evidence="3">Anti-anti-sigma factor</fullName>
    </submittedName>
</protein>
<evidence type="ECO:0000259" key="1">
    <source>
        <dbReference type="PROSITE" id="PS50801"/>
    </source>
</evidence>
<proteinExistence type="predicted"/>
<dbReference type="InterPro" id="IPR058548">
    <property type="entry name" value="MlaB-like_STAS"/>
</dbReference>
<gene>
    <name evidence="3" type="ORF">FB380_000954</name>
    <name evidence="2" type="ORF">GCM10011589_20520</name>
</gene>
<dbReference type="EMBL" id="BMMI01000003">
    <property type="protein sequence ID" value="GGL64206.1"/>
    <property type="molecule type" value="Genomic_DNA"/>
</dbReference>